<keyword evidence="4" id="KW-0687">Ribonucleoprotein</keyword>
<comment type="caution">
    <text evidence="4">The sequence shown here is derived from an EMBL/GenBank/DDBJ whole genome shotgun (WGS) entry which is preliminary data.</text>
</comment>
<dbReference type="CDD" id="cd04301">
    <property type="entry name" value="NAT_SF"/>
    <property type="match status" value="1"/>
</dbReference>
<feature type="domain" description="N-acetyltransferase" evidence="3">
    <location>
        <begin position="31"/>
        <end position="180"/>
    </location>
</feature>
<dbReference type="PROSITE" id="PS51186">
    <property type="entry name" value="GNAT"/>
    <property type="match status" value="1"/>
</dbReference>
<dbReference type="InterPro" id="IPR000182">
    <property type="entry name" value="GNAT_dom"/>
</dbReference>
<keyword evidence="5" id="KW-1185">Reference proteome</keyword>
<dbReference type="RefSeq" id="WP_349642118.1">
    <property type="nucleotide sequence ID" value="NZ_CAWVOH010000002.1"/>
</dbReference>
<dbReference type="NCBIfam" id="TIGR01575">
    <property type="entry name" value="rimI"/>
    <property type="match status" value="1"/>
</dbReference>
<keyword evidence="1 4" id="KW-0808">Transferase</keyword>
<gene>
    <name evidence="4" type="ORF">R54876_GBNLAHCA_01141</name>
</gene>
<dbReference type="InterPro" id="IPR016181">
    <property type="entry name" value="Acyl_CoA_acyltransferase"/>
</dbReference>
<dbReference type="EC" id="2.3.1.128" evidence="4"/>
<dbReference type="PANTHER" id="PTHR43877">
    <property type="entry name" value="AMINOALKYLPHOSPHONATE N-ACETYLTRANSFERASE-RELATED-RELATED"/>
    <property type="match status" value="1"/>
</dbReference>
<evidence type="ECO:0000256" key="1">
    <source>
        <dbReference type="ARBA" id="ARBA00022679"/>
    </source>
</evidence>
<dbReference type="EMBL" id="CAWVOH010000002">
    <property type="protein sequence ID" value="CAK8054571.1"/>
    <property type="molecule type" value="Genomic_DNA"/>
</dbReference>
<evidence type="ECO:0000313" key="5">
    <source>
        <dbReference type="Proteomes" id="UP001314241"/>
    </source>
</evidence>
<dbReference type="SUPFAM" id="SSF55729">
    <property type="entry name" value="Acyl-CoA N-acyltransferases (Nat)"/>
    <property type="match status" value="1"/>
</dbReference>
<dbReference type="Pfam" id="PF00583">
    <property type="entry name" value="Acetyltransf_1"/>
    <property type="match status" value="1"/>
</dbReference>
<organism evidence="4 5">
    <name type="scientific">Eupransor demetentiae</name>
    <dbReference type="NCBI Taxonomy" id="3109584"/>
    <lineage>
        <taxon>Bacteria</taxon>
        <taxon>Bacillati</taxon>
        <taxon>Bacillota</taxon>
        <taxon>Bacilli</taxon>
        <taxon>Lactobacillales</taxon>
        <taxon>Lactobacillaceae</taxon>
        <taxon>Eupransor</taxon>
    </lineage>
</organism>
<accession>A0ABM9N5T8</accession>
<evidence type="ECO:0000313" key="4">
    <source>
        <dbReference type="EMBL" id="CAK8054571.1"/>
    </source>
</evidence>
<keyword evidence="2 4" id="KW-0012">Acyltransferase</keyword>
<dbReference type="GO" id="GO:0005840">
    <property type="term" value="C:ribosome"/>
    <property type="evidence" value="ECO:0007669"/>
    <property type="project" value="UniProtKB-KW"/>
</dbReference>
<proteinExistence type="predicted"/>
<sequence>MFLKSKKKLITSQPAFADYQPVSFQQNEEDFLVRRAEMTDLDHLVKIQEAVYDGYAPWVKGDFLQELSRPADRIYLVVEHREQVVAFMGLSWRPEHSDIHITNVAVLPVWQGQGLGSQLISLAQDLTQCTTESVLSLEVRRSNYAAQRLYRRLGFQQVAVMKRYYRDDHEDALSMVSVQEDA</sequence>
<keyword evidence="4" id="KW-0689">Ribosomal protein</keyword>
<protein>
    <submittedName>
        <fullName evidence="4">Ribosomal protein S18 acetylase RimI and related acetyltransferases (RimI)</fullName>
        <ecNumber evidence="4">2.3.1.128</ecNumber>
    </submittedName>
</protein>
<evidence type="ECO:0000259" key="3">
    <source>
        <dbReference type="PROSITE" id="PS51186"/>
    </source>
</evidence>
<dbReference type="PANTHER" id="PTHR43877:SF2">
    <property type="entry name" value="AMINOALKYLPHOSPHONATE N-ACETYLTRANSFERASE-RELATED"/>
    <property type="match status" value="1"/>
</dbReference>
<evidence type="ECO:0000256" key="2">
    <source>
        <dbReference type="ARBA" id="ARBA00023315"/>
    </source>
</evidence>
<name>A0ABM9N5T8_9LACO</name>
<reference evidence="4 5" key="1">
    <citation type="submission" date="2024-01" db="EMBL/GenBank/DDBJ databases">
        <authorList>
            <person name="Botero Cardona J."/>
        </authorList>
    </citation>
    <scope>NUCLEOTIDE SEQUENCE [LARGE SCALE GENOMIC DNA]</scope>
    <source>
        <strain evidence="4 5">LMG 33000</strain>
    </source>
</reference>
<dbReference type="InterPro" id="IPR006464">
    <property type="entry name" value="AcTrfase_RimI/Ard1"/>
</dbReference>
<dbReference type="InterPro" id="IPR050832">
    <property type="entry name" value="Bact_Acetyltransf"/>
</dbReference>
<dbReference type="GO" id="GO:0016746">
    <property type="term" value="F:acyltransferase activity"/>
    <property type="evidence" value="ECO:0007669"/>
    <property type="project" value="UniProtKB-KW"/>
</dbReference>
<dbReference type="Gene3D" id="3.40.630.30">
    <property type="match status" value="1"/>
</dbReference>
<dbReference type="Proteomes" id="UP001314241">
    <property type="component" value="Unassembled WGS sequence"/>
</dbReference>